<dbReference type="InterPro" id="IPR025641">
    <property type="entry name" value="DUF4340"/>
</dbReference>
<keyword evidence="1" id="KW-1133">Transmembrane helix</keyword>
<dbReference type="AlphaFoldDB" id="A0AAP6MMK0"/>
<evidence type="ECO:0000259" key="2">
    <source>
        <dbReference type="Pfam" id="PF14238"/>
    </source>
</evidence>
<feature type="transmembrane region" description="Helical" evidence="1">
    <location>
        <begin position="7"/>
        <end position="26"/>
    </location>
</feature>
<dbReference type="RefSeq" id="WP_346052088.1">
    <property type="nucleotide sequence ID" value="NZ_JAYGII010000020.1"/>
</dbReference>
<accession>A0AAP6MMK0</accession>
<dbReference type="Proteomes" id="UP001302316">
    <property type="component" value="Unassembled WGS sequence"/>
</dbReference>
<gene>
    <name evidence="3" type="ORF">VCB98_09720</name>
</gene>
<dbReference type="EMBL" id="JAYGII010000020">
    <property type="protein sequence ID" value="MEA5446097.1"/>
    <property type="molecule type" value="Genomic_DNA"/>
</dbReference>
<keyword evidence="1" id="KW-0812">Transmembrane</keyword>
<evidence type="ECO:0000313" key="3">
    <source>
        <dbReference type="EMBL" id="MEA5446097.1"/>
    </source>
</evidence>
<proteinExistence type="predicted"/>
<reference evidence="3 4" key="1">
    <citation type="submission" date="2023-12" db="EMBL/GenBank/DDBJ databases">
        <title>Whole-genome sequencing of halo(alkali)philic microorganisms from hypersaline lakes.</title>
        <authorList>
            <person name="Sorokin D.Y."/>
            <person name="Merkel A.Y."/>
            <person name="Messina E."/>
            <person name="Yakimov M."/>
        </authorList>
    </citation>
    <scope>NUCLEOTIDE SEQUENCE [LARGE SCALE GENOMIC DNA]</scope>
    <source>
        <strain evidence="3 4">AB-CW1</strain>
    </source>
</reference>
<evidence type="ECO:0000256" key="1">
    <source>
        <dbReference type="SAM" id="Phobius"/>
    </source>
</evidence>
<evidence type="ECO:0000313" key="4">
    <source>
        <dbReference type="Proteomes" id="UP001302316"/>
    </source>
</evidence>
<keyword evidence="1" id="KW-0472">Membrane</keyword>
<name>A0AAP6MMK0_9GAMM</name>
<organism evidence="3 4">
    <name type="scientific">Natronospira elongata</name>
    <dbReference type="NCBI Taxonomy" id="3110268"/>
    <lineage>
        <taxon>Bacteria</taxon>
        <taxon>Pseudomonadati</taxon>
        <taxon>Pseudomonadota</taxon>
        <taxon>Gammaproteobacteria</taxon>
        <taxon>Natronospirales</taxon>
        <taxon>Natronospiraceae</taxon>
        <taxon>Natronospira</taxon>
    </lineage>
</organism>
<protein>
    <submittedName>
        <fullName evidence="3">DUF4340 domain-containing protein</fullName>
    </submittedName>
</protein>
<sequence>MQTRTRLNIALVGGLVVIGLLFWLAGREQAGQAPLLDRDPSAVSQVSVEAEGELRWRMARRDEGWWLEEPESGPADRERVGQLLPLLRAPVHARYPLEEVEPAQFGLDEPVLVIQVDGERLAVGDGEPVNRRRYVQRGNDDIVLVDEIVYFQFDRPGREFLDHRLLPAGAAVEAITFSGHELTRDDEGRWRLEPMPEAYQAEDNERLIENWQAARARKLSGFDGEADGAAVAVRLVDGRERRFLVLEDEEGLVLASPDTGLRYRFPAREADALLPPGNDD</sequence>
<comment type="caution">
    <text evidence="3">The sequence shown here is derived from an EMBL/GenBank/DDBJ whole genome shotgun (WGS) entry which is preliminary data.</text>
</comment>
<feature type="domain" description="DUF4340" evidence="2">
    <location>
        <begin position="65"/>
        <end position="207"/>
    </location>
</feature>
<dbReference type="Pfam" id="PF14238">
    <property type="entry name" value="DUF4340"/>
    <property type="match status" value="1"/>
</dbReference>
<keyword evidence="4" id="KW-1185">Reference proteome</keyword>